<dbReference type="AlphaFoldDB" id="A0A6M3LSR4"/>
<dbReference type="EMBL" id="MT143409">
    <property type="protein sequence ID" value="QJA96532.1"/>
    <property type="molecule type" value="Genomic_DNA"/>
</dbReference>
<accession>A0A6M3LSR4</accession>
<proteinExistence type="predicted"/>
<protein>
    <submittedName>
        <fullName evidence="1">Uncharacterized protein</fullName>
    </submittedName>
</protein>
<reference evidence="1" key="1">
    <citation type="submission" date="2020-03" db="EMBL/GenBank/DDBJ databases">
        <title>The deep terrestrial virosphere.</title>
        <authorList>
            <person name="Holmfeldt K."/>
            <person name="Nilsson E."/>
            <person name="Simone D."/>
            <person name="Lopez-Fernandez M."/>
            <person name="Wu X."/>
            <person name="de Brujin I."/>
            <person name="Lundin D."/>
            <person name="Andersson A."/>
            <person name="Bertilsson S."/>
            <person name="Dopson M."/>
        </authorList>
    </citation>
    <scope>NUCLEOTIDE SEQUENCE</scope>
    <source>
        <strain evidence="1">MM415B08197</strain>
    </source>
</reference>
<name>A0A6M3LSR4_9ZZZZ</name>
<organism evidence="1">
    <name type="scientific">viral metagenome</name>
    <dbReference type="NCBI Taxonomy" id="1070528"/>
    <lineage>
        <taxon>unclassified sequences</taxon>
        <taxon>metagenomes</taxon>
        <taxon>organismal metagenomes</taxon>
    </lineage>
</organism>
<sequence>MALQKTWKSESEISKNQKFKYSQNLYKKKLIIMTRQKNPIIDKIKINK</sequence>
<gene>
    <name evidence="1" type="ORF">MM415B08197_0010</name>
</gene>
<evidence type="ECO:0000313" key="1">
    <source>
        <dbReference type="EMBL" id="QJA96532.1"/>
    </source>
</evidence>